<dbReference type="CDD" id="cd02042">
    <property type="entry name" value="ParAB_family"/>
    <property type="match status" value="1"/>
</dbReference>
<protein>
    <submittedName>
        <fullName evidence="2">ParA</fullName>
    </submittedName>
</protein>
<proteinExistence type="predicted"/>
<dbReference type="Gene3D" id="3.40.50.300">
    <property type="entry name" value="P-loop containing nucleotide triphosphate hydrolases"/>
    <property type="match status" value="1"/>
</dbReference>
<dbReference type="SUPFAM" id="SSF52540">
    <property type="entry name" value="P-loop containing nucleoside triphosphate hydrolases"/>
    <property type="match status" value="1"/>
</dbReference>
<dbReference type="AlphaFoldDB" id="B4YK19"/>
<evidence type="ECO:0000259" key="1">
    <source>
        <dbReference type="Pfam" id="PF01656"/>
    </source>
</evidence>
<name>B4YK19_9BURK</name>
<dbReference type="InterPro" id="IPR050678">
    <property type="entry name" value="DNA_Partitioning_ATPase"/>
</dbReference>
<dbReference type="InterPro" id="IPR027417">
    <property type="entry name" value="P-loop_NTPase"/>
</dbReference>
<dbReference type="NCBIfam" id="NF041546">
    <property type="entry name" value="ParA_partition"/>
    <property type="match status" value="1"/>
</dbReference>
<organism evidence="2">
    <name type="scientific">Advenella mimigardefordensis</name>
    <dbReference type="NCBI Taxonomy" id="302406"/>
    <lineage>
        <taxon>Bacteria</taxon>
        <taxon>Pseudomonadati</taxon>
        <taxon>Pseudomonadota</taxon>
        <taxon>Betaproteobacteria</taxon>
        <taxon>Burkholderiales</taxon>
        <taxon>Alcaligenaceae</taxon>
    </lineage>
</organism>
<dbReference type="PANTHER" id="PTHR13696:SF96">
    <property type="entry name" value="COBQ_COBB_MIND_PARA NUCLEOTIDE BINDING DOMAIN-CONTAINING PROTEIN"/>
    <property type="match status" value="1"/>
</dbReference>
<reference evidence="2" key="1">
    <citation type="journal article" date="2009" name="Appl. Environ. Microbiol.">
        <title>Conjugative Type 4 secretion system of a novel large plasmid from the chemoautotroph Tetrathiobacter kashmirensis and construction of shuttle vectors for Alcaligenaceae.</title>
        <authorList>
            <person name="Dam B."/>
            <person name="Ghosh W."/>
            <person name="Das Gupta S.K."/>
        </authorList>
    </citation>
    <scope>NUCLEOTIDE SEQUENCE</scope>
    <source>
        <strain evidence="2">WGT</strain>
        <plasmid evidence="2">pBTK445</plasmid>
    </source>
</reference>
<sequence length="214" mass="23583">MIISFLNQKGGVGKTTLSINAAYALADQGYKVILADSDPQRSSMAWASVRNNANKPLSFNVIGIDSGSMRETLTRMKQQDGYDFIVIDGAPRMTDLARAAIIISDLVVMPMQASGFDLWATDELKSMIEEAKIYKPEIINAVLLNRVVPNTNLAKDVLADMQENGWTFFDTVIGQRQNFANAATQGLTVFEVPNSKAAQDEILFMVDEILKLKD</sequence>
<geneLocation type="plasmid" evidence="2">
    <name>pBTK445</name>
</geneLocation>
<accession>B4YK19</accession>
<dbReference type="InterPro" id="IPR048089">
    <property type="entry name" value="McdA"/>
</dbReference>
<dbReference type="EMBL" id="EU585932">
    <property type="protein sequence ID" value="ACD43616.1"/>
    <property type="molecule type" value="Genomic_DNA"/>
</dbReference>
<evidence type="ECO:0000313" key="2">
    <source>
        <dbReference type="EMBL" id="ACD43616.1"/>
    </source>
</evidence>
<dbReference type="InterPro" id="IPR002586">
    <property type="entry name" value="CobQ/CobB/MinD/ParA_Nub-bd_dom"/>
</dbReference>
<gene>
    <name evidence="2" type="primary">parA</name>
</gene>
<dbReference type="PANTHER" id="PTHR13696">
    <property type="entry name" value="P-LOOP CONTAINING NUCLEOSIDE TRIPHOSPHATE HYDROLASE"/>
    <property type="match status" value="1"/>
</dbReference>
<feature type="domain" description="CobQ/CobB/MinD/ParA nucleotide binding" evidence="1">
    <location>
        <begin position="3"/>
        <end position="189"/>
    </location>
</feature>
<dbReference type="Pfam" id="PF01656">
    <property type="entry name" value="CbiA"/>
    <property type="match status" value="1"/>
</dbReference>
<keyword evidence="2" id="KW-0614">Plasmid</keyword>
<dbReference type="PIRSF" id="PIRSF009320">
    <property type="entry name" value="Nuc_binding_HP_1000"/>
    <property type="match status" value="1"/>
</dbReference>